<comment type="caution">
    <text evidence="1">The sequence shown here is derived from an EMBL/GenBank/DDBJ whole genome shotgun (WGS) entry which is preliminary data.</text>
</comment>
<accession>A0AA90GZ96</accession>
<name>A0AA90GZ96_9ACTN</name>
<proteinExistence type="predicted"/>
<evidence type="ECO:0000313" key="1">
    <source>
        <dbReference type="EMBL" id="MDI5968371.1"/>
    </source>
</evidence>
<gene>
    <name evidence="1" type="ORF">POF50_003235</name>
</gene>
<dbReference type="AlphaFoldDB" id="A0AA90GZ96"/>
<organism evidence="1">
    <name type="scientific">Streptantibioticus silvisoli</name>
    <dbReference type="NCBI Taxonomy" id="2705255"/>
    <lineage>
        <taxon>Bacteria</taxon>
        <taxon>Bacillati</taxon>
        <taxon>Actinomycetota</taxon>
        <taxon>Actinomycetes</taxon>
        <taxon>Kitasatosporales</taxon>
        <taxon>Streptomycetaceae</taxon>
        <taxon>Streptantibioticus</taxon>
    </lineage>
</organism>
<dbReference type="EMBL" id="JABXJJ020000003">
    <property type="protein sequence ID" value="MDI5968371.1"/>
    <property type="molecule type" value="Genomic_DNA"/>
</dbReference>
<sequence>MYVHVIADGTTFYEISARPLVFPAGDEDRHSTWFQQQSVVAGKLTGVWSV</sequence>
<reference evidence="1" key="1">
    <citation type="submission" date="2023-05" db="EMBL/GenBank/DDBJ databases">
        <title>Streptantibioticus silvisoli sp. nov., acidotolerant actinomycetes 1 from pine litter.</title>
        <authorList>
            <person name="Swiecimska M."/>
            <person name="Golinska P."/>
            <person name="Sangal V."/>
            <person name="Wachnowicz B."/>
            <person name="Goodfellow M."/>
        </authorList>
    </citation>
    <scope>NUCLEOTIDE SEQUENCE</scope>
    <source>
        <strain evidence="1">SL13</strain>
    </source>
</reference>
<protein>
    <submittedName>
        <fullName evidence="1">Uncharacterized protein</fullName>
    </submittedName>
</protein>
<dbReference type="RefSeq" id="WP_271314883.1">
    <property type="nucleotide sequence ID" value="NZ_JABXJJ020000003.1"/>
</dbReference>